<keyword evidence="4 5" id="KW-0472">Membrane</keyword>
<name>A0A143PUY7_LUTPR</name>
<dbReference type="KEGG" id="abac:LuPra_05771"/>
<dbReference type="AlphaFoldDB" id="A0A143PUY7"/>
<reference evidence="8" key="2">
    <citation type="submission" date="2016-04" db="EMBL/GenBank/DDBJ databases">
        <title>First Complete Genome Sequence of a Subdivision 6 Acidobacterium.</title>
        <authorList>
            <person name="Huang S."/>
            <person name="Vieira S."/>
            <person name="Bunk B."/>
            <person name="Riedel T."/>
            <person name="Sproeer C."/>
            <person name="Overmann J."/>
        </authorList>
    </citation>
    <scope>NUCLEOTIDE SEQUENCE [LARGE SCALE GENOMIC DNA]</scope>
    <source>
        <strain evidence="8">DSM 100886 HEG_-6_39</strain>
    </source>
</reference>
<accession>A0A143PUY7</accession>
<dbReference type="EMBL" id="CP015136">
    <property type="protein sequence ID" value="AMY12495.1"/>
    <property type="molecule type" value="Genomic_DNA"/>
</dbReference>
<dbReference type="RefSeq" id="WP_110173949.1">
    <property type="nucleotide sequence ID" value="NZ_CP015136.1"/>
</dbReference>
<dbReference type="InterPro" id="IPR036259">
    <property type="entry name" value="MFS_trans_sf"/>
</dbReference>
<dbReference type="GO" id="GO:0016020">
    <property type="term" value="C:membrane"/>
    <property type="evidence" value="ECO:0007669"/>
    <property type="project" value="UniProtKB-SubCell"/>
</dbReference>
<evidence type="ECO:0000256" key="1">
    <source>
        <dbReference type="ARBA" id="ARBA00004141"/>
    </source>
</evidence>
<feature type="transmembrane region" description="Helical" evidence="5">
    <location>
        <begin position="334"/>
        <end position="355"/>
    </location>
</feature>
<keyword evidence="2 5" id="KW-0812">Transmembrane</keyword>
<feature type="transmembrane region" description="Helical" evidence="5">
    <location>
        <begin position="81"/>
        <end position="99"/>
    </location>
</feature>
<feature type="transmembrane region" description="Helical" evidence="5">
    <location>
        <begin position="271"/>
        <end position="295"/>
    </location>
</feature>
<dbReference type="Gene3D" id="1.20.1250.20">
    <property type="entry name" value="MFS general substrate transporter like domains"/>
    <property type="match status" value="2"/>
</dbReference>
<gene>
    <name evidence="7" type="primary">sauU_5</name>
    <name evidence="7" type="ORF">LuPra_05771</name>
</gene>
<dbReference type="PANTHER" id="PTHR11662">
    <property type="entry name" value="SOLUTE CARRIER FAMILY 17"/>
    <property type="match status" value="1"/>
</dbReference>
<feature type="transmembrane region" description="Helical" evidence="5">
    <location>
        <begin position="175"/>
        <end position="194"/>
    </location>
</feature>
<dbReference type="Pfam" id="PF07690">
    <property type="entry name" value="MFS_1"/>
    <property type="match status" value="1"/>
</dbReference>
<evidence type="ECO:0000259" key="6">
    <source>
        <dbReference type="PROSITE" id="PS50850"/>
    </source>
</evidence>
<keyword evidence="3 5" id="KW-1133">Transmembrane helix</keyword>
<evidence type="ECO:0000256" key="5">
    <source>
        <dbReference type="SAM" id="Phobius"/>
    </source>
</evidence>
<evidence type="ECO:0000313" key="8">
    <source>
        <dbReference type="Proteomes" id="UP000076079"/>
    </source>
</evidence>
<dbReference type="STRING" id="1855912.LuPra_05771"/>
<organism evidence="7 8">
    <name type="scientific">Luteitalea pratensis</name>
    <dbReference type="NCBI Taxonomy" id="1855912"/>
    <lineage>
        <taxon>Bacteria</taxon>
        <taxon>Pseudomonadati</taxon>
        <taxon>Acidobacteriota</taxon>
        <taxon>Vicinamibacteria</taxon>
        <taxon>Vicinamibacterales</taxon>
        <taxon>Vicinamibacteraceae</taxon>
        <taxon>Luteitalea</taxon>
    </lineage>
</organism>
<evidence type="ECO:0000313" key="7">
    <source>
        <dbReference type="EMBL" id="AMY12495.1"/>
    </source>
</evidence>
<comment type="subcellular location">
    <subcellularLocation>
        <location evidence="1">Membrane</location>
        <topology evidence="1">Multi-pass membrane protein</topology>
    </subcellularLocation>
</comment>
<dbReference type="InterPro" id="IPR050382">
    <property type="entry name" value="MFS_Na/Anion_cotransporter"/>
</dbReference>
<protein>
    <submittedName>
        <fullName evidence="7">Putative sulfoacetate transporter SauU</fullName>
    </submittedName>
</protein>
<dbReference type="SUPFAM" id="SSF103473">
    <property type="entry name" value="MFS general substrate transporter"/>
    <property type="match status" value="1"/>
</dbReference>
<sequence>MPATRARYRVVALATTLAMVTYLDRVAIGTLAPGIRRDLGLTAVEMGWVFTAFQFAYGLFEVPTGRWADRVGTRSVVARIVIWWSALTVATAAAFNYPVLLAVRFLFGAGEAGAWPCVARTFSRWIPRSERGRAQGIFFAGAHLVAGLTPGLIVGGGLLGSWWPGMLSVMSWRGVFVTFGLVGVVWVAVWLYWFRNDPSEHPAVNAEELDAIVAGRPREAAHPSGWAYWRELIRSRNMIALSVMYIPNCMIFYFCITWLPTYLLERHGFNISGMALFAGLPLLVSMPGDLLGGWLTDHLCSRYGLRVGRCVLGGVAYFVVGLCLIAAGHASSPVAAAGLIAIGTGLTMFTLGAAWGTAIEIGGSHVGVVGGTMNSIGNLVAMLNPLIVAYSVEWFANWDLPLYVMGVLFLIGAGCWAVIDPRRPVFAAAIRVP</sequence>
<dbReference type="CDD" id="cd17319">
    <property type="entry name" value="MFS_ExuT_GudP_like"/>
    <property type="match status" value="1"/>
</dbReference>
<evidence type="ECO:0000256" key="3">
    <source>
        <dbReference type="ARBA" id="ARBA00022989"/>
    </source>
</evidence>
<feature type="transmembrane region" description="Helical" evidence="5">
    <location>
        <begin position="307"/>
        <end position="328"/>
    </location>
</feature>
<evidence type="ECO:0000256" key="2">
    <source>
        <dbReference type="ARBA" id="ARBA00022692"/>
    </source>
</evidence>
<dbReference type="InterPro" id="IPR020846">
    <property type="entry name" value="MFS_dom"/>
</dbReference>
<feature type="transmembrane region" description="Helical" evidence="5">
    <location>
        <begin position="376"/>
        <end position="396"/>
    </location>
</feature>
<feature type="transmembrane region" description="Helical" evidence="5">
    <location>
        <begin position="402"/>
        <end position="419"/>
    </location>
</feature>
<reference evidence="7 8" key="1">
    <citation type="journal article" date="2016" name="Genome Announc.">
        <title>First Complete Genome Sequence of a Subdivision 6 Acidobacterium Strain.</title>
        <authorList>
            <person name="Huang S."/>
            <person name="Vieira S."/>
            <person name="Bunk B."/>
            <person name="Riedel T."/>
            <person name="Sproer C."/>
            <person name="Overmann J."/>
        </authorList>
    </citation>
    <scope>NUCLEOTIDE SEQUENCE [LARGE SCALE GENOMIC DNA]</scope>
    <source>
        <strain evidence="8">DSM 100886 HEG_-6_39</strain>
    </source>
</reference>
<feature type="domain" description="Major facilitator superfamily (MFS) profile" evidence="6">
    <location>
        <begin position="10"/>
        <end position="424"/>
    </location>
</feature>
<keyword evidence="8" id="KW-1185">Reference proteome</keyword>
<proteinExistence type="predicted"/>
<dbReference type="PANTHER" id="PTHR11662:SF399">
    <property type="entry name" value="FI19708P1-RELATED"/>
    <property type="match status" value="1"/>
</dbReference>
<feature type="transmembrane region" description="Helical" evidence="5">
    <location>
        <begin position="138"/>
        <end position="163"/>
    </location>
</feature>
<feature type="transmembrane region" description="Helical" evidence="5">
    <location>
        <begin position="105"/>
        <end position="126"/>
    </location>
</feature>
<feature type="transmembrane region" description="Helical" evidence="5">
    <location>
        <begin position="238"/>
        <end position="259"/>
    </location>
</feature>
<dbReference type="Proteomes" id="UP000076079">
    <property type="component" value="Chromosome"/>
</dbReference>
<dbReference type="InterPro" id="IPR011701">
    <property type="entry name" value="MFS"/>
</dbReference>
<dbReference type="OrthoDB" id="6360at2"/>
<evidence type="ECO:0000256" key="4">
    <source>
        <dbReference type="ARBA" id="ARBA00023136"/>
    </source>
</evidence>
<dbReference type="GO" id="GO:0022857">
    <property type="term" value="F:transmembrane transporter activity"/>
    <property type="evidence" value="ECO:0007669"/>
    <property type="project" value="InterPro"/>
</dbReference>
<dbReference type="PROSITE" id="PS50850">
    <property type="entry name" value="MFS"/>
    <property type="match status" value="1"/>
</dbReference>